<dbReference type="EMBL" id="JGZL01000015">
    <property type="protein sequence ID" value="KFI86070.1"/>
    <property type="molecule type" value="Genomic_DNA"/>
</dbReference>
<protein>
    <recommendedName>
        <fullName evidence="5">Cell wall-anchored protein</fullName>
    </recommendedName>
</protein>
<proteinExistence type="predicted"/>
<evidence type="ECO:0000313" key="4">
    <source>
        <dbReference type="Proteomes" id="UP000029078"/>
    </source>
</evidence>
<feature type="compositionally biased region" description="Polar residues" evidence="1">
    <location>
        <begin position="15"/>
        <end position="30"/>
    </location>
</feature>
<feature type="region of interest" description="Disordered" evidence="1">
    <location>
        <begin position="1"/>
        <end position="48"/>
    </location>
</feature>
<dbReference type="RefSeq" id="WP_051593007.1">
    <property type="nucleotide sequence ID" value="NZ_CALLHR010000217.1"/>
</dbReference>
<evidence type="ECO:0000313" key="3">
    <source>
        <dbReference type="EMBL" id="KFI86070.1"/>
    </source>
</evidence>
<accession>A0A087CS20</accession>
<keyword evidence="4" id="KW-1185">Reference proteome</keyword>
<feature type="transmembrane region" description="Helical" evidence="2">
    <location>
        <begin position="71"/>
        <end position="95"/>
    </location>
</feature>
<evidence type="ECO:0000256" key="1">
    <source>
        <dbReference type="SAM" id="MobiDB-lite"/>
    </source>
</evidence>
<keyword evidence="2" id="KW-0812">Transmembrane</keyword>
<dbReference type="Proteomes" id="UP000029078">
    <property type="component" value="Unassembled WGS sequence"/>
</dbReference>
<keyword evidence="2" id="KW-0472">Membrane</keyword>
<evidence type="ECO:0008006" key="5">
    <source>
        <dbReference type="Google" id="ProtNLM"/>
    </source>
</evidence>
<reference evidence="3 4" key="1">
    <citation type="submission" date="2014-03" db="EMBL/GenBank/DDBJ databases">
        <title>Genomics of Bifidobacteria.</title>
        <authorList>
            <person name="Ventura M."/>
            <person name="Milani C."/>
            <person name="Lugli G.A."/>
        </authorList>
    </citation>
    <scope>NUCLEOTIDE SEQUENCE [LARGE SCALE GENOMIC DNA]</scope>
    <source>
        <strain evidence="3 4">LMG 21811</strain>
    </source>
</reference>
<keyword evidence="2" id="KW-1133">Transmembrane helix</keyword>
<comment type="caution">
    <text evidence="3">The sequence shown here is derived from an EMBL/GenBank/DDBJ whole genome shotgun (WGS) entry which is preliminary data.</text>
</comment>
<organism evidence="3 4">
    <name type="scientific">Bifidobacterium ruminantium</name>
    <dbReference type="NCBI Taxonomy" id="78346"/>
    <lineage>
        <taxon>Bacteria</taxon>
        <taxon>Bacillati</taxon>
        <taxon>Actinomycetota</taxon>
        <taxon>Actinomycetes</taxon>
        <taxon>Bifidobacteriales</taxon>
        <taxon>Bifidobacteriaceae</taxon>
        <taxon>Bifidobacterium</taxon>
    </lineage>
</organism>
<dbReference type="AlphaFoldDB" id="A0A087CS20"/>
<evidence type="ECO:0000256" key="2">
    <source>
        <dbReference type="SAM" id="Phobius"/>
    </source>
</evidence>
<name>A0A087CS20_BIFRU</name>
<sequence length="208" mass="22730">MARHGSHSNEDKPSRQTIDGQTTGSQTKTGNPAAANPPSVTRNKNSDPFRDAVEQGIQDGVERVNKHTKHVLTYSIATFVAIVVVCVAVFGVMSVRTSQKMREMNEINACRDTVAALNASYSNAFQLKGKVVDAFSSMDSSYNLEKLSAVYKEDVKSPASFDCKVDPSATAKKAKTARVAYDKQAKKFKQALKQYGAKQDEEQASEEE</sequence>
<dbReference type="eggNOG" id="ENOG5031YJP">
    <property type="taxonomic scope" value="Bacteria"/>
</dbReference>
<gene>
    <name evidence="3" type="ORF">BRUM_1510</name>
</gene>